<dbReference type="AlphaFoldDB" id="A0AB37IEK9"/>
<comment type="caution">
    <text evidence="2">The sequence shown here is derived from an EMBL/GenBank/DDBJ whole genome shotgun (WGS) entry which is preliminary data.</text>
</comment>
<dbReference type="EMBL" id="LESJ01000005">
    <property type="protein sequence ID" value="RBT68689.1"/>
    <property type="molecule type" value="Genomic_DNA"/>
</dbReference>
<proteinExistence type="predicted"/>
<evidence type="ECO:0000256" key="1">
    <source>
        <dbReference type="SAM" id="MobiDB-lite"/>
    </source>
</evidence>
<name>A0AB37IEK9_ENTHR</name>
<dbReference type="Proteomes" id="UP000253498">
    <property type="component" value="Unassembled WGS sequence"/>
</dbReference>
<protein>
    <submittedName>
        <fullName evidence="2">Uncharacterized protein</fullName>
    </submittedName>
</protein>
<evidence type="ECO:0000313" key="3">
    <source>
        <dbReference type="Proteomes" id="UP000253498"/>
    </source>
</evidence>
<gene>
    <name evidence="2" type="ORF">EB03_01824</name>
</gene>
<accession>A0AB37IEK9</accession>
<reference evidence="2 3" key="1">
    <citation type="submission" date="2015-06" db="EMBL/GenBank/DDBJ databases">
        <title>The Genome Sequence of Enterococcus hirae 88EA1.</title>
        <authorList>
            <consortium name="The Broad Institute Genomics Platform"/>
            <consortium name="The Broad Institute Genome Sequencing Center for Infectious Disease"/>
            <person name="Earl A.M."/>
            <person name="Van Tyne D."/>
            <person name="Lebreton F."/>
            <person name="Saavedra J.T."/>
            <person name="Gilmore M.S."/>
            <person name="Manson McGuire A."/>
            <person name="Clock S."/>
            <person name="Crupain M."/>
            <person name="Rangan U."/>
            <person name="Young S."/>
            <person name="Abouelleil A."/>
            <person name="Cao P."/>
            <person name="Chapman S.B."/>
            <person name="Griggs A."/>
            <person name="Priest M."/>
            <person name="Shea T."/>
            <person name="Wortman J."/>
            <person name="Nusbaum C."/>
            <person name="Birren B."/>
        </authorList>
    </citation>
    <scope>NUCLEOTIDE SEQUENCE [LARGE SCALE GENOMIC DNA]</scope>
    <source>
        <strain evidence="2 3">88EA1</strain>
    </source>
</reference>
<organism evidence="2 3">
    <name type="scientific">Enterococcus hirae</name>
    <dbReference type="NCBI Taxonomy" id="1354"/>
    <lineage>
        <taxon>Bacteria</taxon>
        <taxon>Bacillati</taxon>
        <taxon>Bacillota</taxon>
        <taxon>Bacilli</taxon>
        <taxon>Lactobacillales</taxon>
        <taxon>Enterococcaceae</taxon>
        <taxon>Enterococcus</taxon>
    </lineage>
</organism>
<feature type="region of interest" description="Disordered" evidence="1">
    <location>
        <begin position="22"/>
        <end position="56"/>
    </location>
</feature>
<evidence type="ECO:0000313" key="2">
    <source>
        <dbReference type="EMBL" id="RBT68689.1"/>
    </source>
</evidence>
<sequence>MNLQEHQHLMRKLNQEYHEEMKPRLLGNNGANARRSGKKKRPPERSFLVCSTDQII</sequence>